<protein>
    <submittedName>
        <fullName evidence="2">Uncharacterized protein</fullName>
    </submittedName>
</protein>
<dbReference type="KEGG" id="rsi:Runsl_4513"/>
<evidence type="ECO:0000256" key="1">
    <source>
        <dbReference type="SAM" id="SignalP"/>
    </source>
</evidence>
<evidence type="ECO:0000313" key="2">
    <source>
        <dbReference type="EMBL" id="AEI50835.1"/>
    </source>
</evidence>
<feature type="signal peptide" evidence="1">
    <location>
        <begin position="1"/>
        <end position="19"/>
    </location>
</feature>
<keyword evidence="1" id="KW-0732">Signal</keyword>
<name>A0A7U3ZP80_RUNSL</name>
<reference evidence="2 3" key="2">
    <citation type="journal article" date="2012" name="Stand. Genomic Sci.">
        <title>Complete genome sequence of the aquatic bacterium Runella slithyformis type strain (LSU 4(T)).</title>
        <authorList>
            <person name="Copeland A."/>
            <person name="Zhang X."/>
            <person name="Misra M."/>
            <person name="Lapidus A."/>
            <person name="Nolan M."/>
            <person name="Lucas S."/>
            <person name="Deshpande S."/>
            <person name="Cheng J.F."/>
            <person name="Tapia R."/>
            <person name="Goodwin L.A."/>
            <person name="Pitluck S."/>
            <person name="Liolios K."/>
            <person name="Pagani I."/>
            <person name="Ivanova N."/>
            <person name="Mikhailova N."/>
            <person name="Pati A."/>
            <person name="Chen A."/>
            <person name="Palaniappan K."/>
            <person name="Land M."/>
            <person name="Hauser L."/>
            <person name="Pan C."/>
            <person name="Jeffries C.D."/>
            <person name="Detter J.C."/>
            <person name="Brambilla E.M."/>
            <person name="Rohde M."/>
            <person name="Djao O.D."/>
            <person name="Goker M."/>
            <person name="Sikorski J."/>
            <person name="Tindall B.J."/>
            <person name="Woyke T."/>
            <person name="Bristow J."/>
            <person name="Eisen J.A."/>
            <person name="Markowitz V."/>
            <person name="Hugenholtz P."/>
            <person name="Kyrpides N.C."/>
            <person name="Klenk H.P."/>
            <person name="Mavromatis K."/>
        </authorList>
    </citation>
    <scope>NUCLEOTIDE SEQUENCE [LARGE SCALE GENOMIC DNA]</scope>
    <source>
        <strain evidence="3">ATCC 29530 / DSM 19594 / LMG 11500 / NCIMB 11436 / LSU 4</strain>
    </source>
</reference>
<dbReference type="Proteomes" id="UP000000493">
    <property type="component" value="Chromosome"/>
</dbReference>
<reference evidence="3" key="1">
    <citation type="submission" date="2011-06" db="EMBL/GenBank/DDBJ databases">
        <title>The complete genome of chromosome of Runella slithyformis DSM 19594.</title>
        <authorList>
            <consortium name="US DOE Joint Genome Institute (JGI-PGF)"/>
            <person name="Lucas S."/>
            <person name="Han J."/>
            <person name="Lapidus A."/>
            <person name="Bruce D."/>
            <person name="Goodwin L."/>
            <person name="Pitluck S."/>
            <person name="Peters L."/>
            <person name="Kyrpides N."/>
            <person name="Mavromatis K."/>
            <person name="Ivanova N."/>
            <person name="Ovchinnikova G."/>
            <person name="Zhang X."/>
            <person name="Misra M."/>
            <person name="Detter J.C."/>
            <person name="Tapia R."/>
            <person name="Han C."/>
            <person name="Land M."/>
            <person name="Hauser L."/>
            <person name="Markowitz V."/>
            <person name="Cheng J.-F."/>
            <person name="Hugenholtz P."/>
            <person name="Woyke T."/>
            <person name="Wu D."/>
            <person name="Tindall B."/>
            <person name="Faehrich R."/>
            <person name="Brambilla E."/>
            <person name="Klenk H.-P."/>
            <person name="Eisen J.A."/>
        </authorList>
    </citation>
    <scope>NUCLEOTIDE SEQUENCE [LARGE SCALE GENOMIC DNA]</scope>
    <source>
        <strain evidence="3">ATCC 29530 / DSM 19594 / LMG 11500 / NCIMB 11436 / LSU 4</strain>
    </source>
</reference>
<accession>A0A7U3ZP80</accession>
<dbReference type="AlphaFoldDB" id="A0A7U3ZP80"/>
<sequence length="216" mass="24888">MKKTVFISLFILPLLSVNAQNREIKLDYEDRPATAGWWKDNNQVKFSLDERKKNQYALSSEVCLHVRWDSIPAGRTNVWFTDLKIDSLANPVMDDVRRAFGSKLWLSFWCNAGNGDTLWVQPLLLTRGHKGKWGAKKRMPVSSSEWVFIKFNLAELEYAKWGTGPEMPNLTSDEIRCFEVGLLNGNSSSKGFIDARFDDVMISNYEPFARKEKKKK</sequence>
<keyword evidence="3" id="KW-1185">Reference proteome</keyword>
<organism evidence="2 3">
    <name type="scientific">Runella slithyformis (strain ATCC 29530 / DSM 19594 / LMG 11500 / NCIMB 11436 / LSU 4)</name>
    <dbReference type="NCBI Taxonomy" id="761193"/>
    <lineage>
        <taxon>Bacteria</taxon>
        <taxon>Pseudomonadati</taxon>
        <taxon>Bacteroidota</taxon>
        <taxon>Cytophagia</taxon>
        <taxon>Cytophagales</taxon>
        <taxon>Spirosomataceae</taxon>
        <taxon>Runella</taxon>
    </lineage>
</organism>
<feature type="chain" id="PRO_5030507432" evidence="1">
    <location>
        <begin position="20"/>
        <end position="216"/>
    </location>
</feature>
<dbReference type="EMBL" id="CP002859">
    <property type="protein sequence ID" value="AEI50835.1"/>
    <property type="molecule type" value="Genomic_DNA"/>
</dbReference>
<gene>
    <name evidence="2" type="ordered locus">Runsl_4513</name>
</gene>
<evidence type="ECO:0000313" key="3">
    <source>
        <dbReference type="Proteomes" id="UP000000493"/>
    </source>
</evidence>
<proteinExistence type="predicted"/>